<dbReference type="GO" id="GO:0005524">
    <property type="term" value="F:ATP binding"/>
    <property type="evidence" value="ECO:0007669"/>
    <property type="project" value="InterPro"/>
</dbReference>
<dbReference type="Pfam" id="PF01695">
    <property type="entry name" value="IstB_IS21"/>
    <property type="match status" value="1"/>
</dbReference>
<feature type="non-terminal residue" evidence="2">
    <location>
        <position position="103"/>
    </location>
</feature>
<dbReference type="InterPro" id="IPR002611">
    <property type="entry name" value="IstB_ATP-bd"/>
</dbReference>
<evidence type="ECO:0000313" key="2">
    <source>
        <dbReference type="EMBL" id="EKC48579.1"/>
    </source>
</evidence>
<comment type="caution">
    <text evidence="2">The sequence shown here is derived from an EMBL/GenBank/DDBJ whole genome shotgun (WGS) entry which is preliminary data.</text>
</comment>
<dbReference type="AlphaFoldDB" id="K1RZU5"/>
<gene>
    <name evidence="2" type="ORF">LEA_18814</name>
</gene>
<name>K1RZU5_9ZZZZ</name>
<protein>
    <submittedName>
        <fullName evidence="2">DNA replication protein</fullName>
    </submittedName>
</protein>
<reference evidence="2" key="1">
    <citation type="journal article" date="2013" name="Environ. Microbiol.">
        <title>Microbiota from the distal guts of lean and obese adolescents exhibit partial functional redundancy besides clear differences in community structure.</title>
        <authorList>
            <person name="Ferrer M."/>
            <person name="Ruiz A."/>
            <person name="Lanza F."/>
            <person name="Haange S.B."/>
            <person name="Oberbach A."/>
            <person name="Till H."/>
            <person name="Bargiela R."/>
            <person name="Campoy C."/>
            <person name="Segura M.T."/>
            <person name="Richter M."/>
            <person name="von Bergen M."/>
            <person name="Seifert J."/>
            <person name="Suarez A."/>
        </authorList>
    </citation>
    <scope>NUCLEOTIDE SEQUENCE</scope>
</reference>
<evidence type="ECO:0000259" key="1">
    <source>
        <dbReference type="Pfam" id="PF01695"/>
    </source>
</evidence>
<accession>K1RZU5</accession>
<dbReference type="EMBL" id="AJWY01012923">
    <property type="protein sequence ID" value="EKC48579.1"/>
    <property type="molecule type" value="Genomic_DNA"/>
</dbReference>
<sequence>MTNQSTIDKLIEMRLTTMADAFRNQLDDTKFKDVPFEDRFGMLVDIEYSNRKNNRQKRLIRNAGFDQPEASIMDINYTSGRKLNKGLINRLATCEYISEHRNL</sequence>
<organism evidence="2">
    <name type="scientific">human gut metagenome</name>
    <dbReference type="NCBI Taxonomy" id="408170"/>
    <lineage>
        <taxon>unclassified sequences</taxon>
        <taxon>metagenomes</taxon>
        <taxon>organismal metagenomes</taxon>
    </lineage>
</organism>
<feature type="domain" description="IstB-like ATP-binding" evidence="1">
    <location>
        <begin position="10"/>
        <end position="103"/>
    </location>
</feature>
<proteinExistence type="predicted"/>